<evidence type="ECO:0000313" key="2">
    <source>
        <dbReference type="Proteomes" id="UP001652640"/>
    </source>
</evidence>
<accession>A0ABM4J162</accession>
<dbReference type="GeneID" id="110139653"/>
<feature type="region of interest" description="Disordered" evidence="1">
    <location>
        <begin position="1"/>
        <end position="83"/>
    </location>
</feature>
<dbReference type="RefSeq" id="XP_070333802.1">
    <property type="nucleotide sequence ID" value="XM_070477701.1"/>
</dbReference>
<evidence type="ECO:0000313" key="3">
    <source>
        <dbReference type="RefSeq" id="XP_070333802.1"/>
    </source>
</evidence>
<protein>
    <submittedName>
        <fullName evidence="3">Uridine diphosphate glucose pyrophosphatase NUDT14 isoform X3</fullName>
    </submittedName>
</protein>
<feature type="compositionally biased region" description="Low complexity" evidence="1">
    <location>
        <begin position="51"/>
        <end position="64"/>
    </location>
</feature>
<feature type="compositionally biased region" description="Low complexity" evidence="1">
    <location>
        <begin position="30"/>
        <end position="43"/>
    </location>
</feature>
<name>A0ABM4J162_ODOVR</name>
<organism evidence="2 3">
    <name type="scientific">Odocoileus virginianus</name>
    <name type="common">White-tailed deer</name>
    <dbReference type="NCBI Taxonomy" id="9874"/>
    <lineage>
        <taxon>Eukaryota</taxon>
        <taxon>Metazoa</taxon>
        <taxon>Chordata</taxon>
        <taxon>Craniata</taxon>
        <taxon>Vertebrata</taxon>
        <taxon>Euteleostomi</taxon>
        <taxon>Mammalia</taxon>
        <taxon>Eutheria</taxon>
        <taxon>Laurasiatheria</taxon>
        <taxon>Artiodactyla</taxon>
        <taxon>Ruminantia</taxon>
        <taxon>Pecora</taxon>
        <taxon>Cervidae</taxon>
        <taxon>Odocoileinae</taxon>
        <taxon>Odocoileus</taxon>
    </lineage>
</organism>
<reference evidence="3" key="2">
    <citation type="submission" date="2025-08" db="UniProtKB">
        <authorList>
            <consortium name="RefSeq"/>
        </authorList>
    </citation>
    <scope>IDENTIFICATION</scope>
    <source>
        <tissue evidence="3">Tongue muscle</tissue>
    </source>
</reference>
<proteinExistence type="predicted"/>
<gene>
    <name evidence="3" type="primary">NUDT14</name>
</gene>
<keyword evidence="2" id="KW-1185">Reference proteome</keyword>
<sequence>MPKSLEQRAAAIASQTSSRARPAGRMLGRLHLAAGAPPASLPACGLRERPASAAPPARTRAGAPRGPPRARHRPALGTAPRRAHWACAEPGDAPARRHGAHRGGGREPLRSLAVPAAAHAALPPGLTSRRSALPESRFTRRLNVGVGEGLGRDTSRNHSFLQKDFAEPRLFLCWDILGAPRVGASFLEVVFSILGRRRRID</sequence>
<dbReference type="Proteomes" id="UP001652640">
    <property type="component" value="Chromosome 16"/>
</dbReference>
<evidence type="ECO:0000256" key="1">
    <source>
        <dbReference type="SAM" id="MobiDB-lite"/>
    </source>
</evidence>
<reference evidence="2" key="1">
    <citation type="journal article" date="2022" name="J. Hered.">
        <title>A De Novo Chromosome-Level Genome Assembly of the White-Tailed Deer, Odocoileus Virginianus.</title>
        <authorList>
            <person name="London E.W."/>
            <person name="Roca A.L."/>
            <person name="Novakofski J.E."/>
            <person name="Mateus-Pinilla N.E."/>
        </authorList>
    </citation>
    <scope>NUCLEOTIDE SEQUENCE [LARGE SCALE GENOMIC DNA]</scope>
</reference>